<comment type="caution">
    <text evidence="4">The sequence shown here is derived from an EMBL/GenBank/DDBJ whole genome shotgun (WGS) entry which is preliminary data.</text>
</comment>
<protein>
    <submittedName>
        <fullName evidence="4">HAD family hydrolase</fullName>
    </submittedName>
</protein>
<gene>
    <name evidence="4" type="ORF">D7M11_12740</name>
</gene>
<name>A0A3B0CE31_9BACL</name>
<dbReference type="AlphaFoldDB" id="A0A3B0CE31"/>
<keyword evidence="5" id="KW-1185">Reference proteome</keyword>
<keyword evidence="3" id="KW-0460">Magnesium</keyword>
<dbReference type="InterPro" id="IPR051400">
    <property type="entry name" value="HAD-like_hydrolase"/>
</dbReference>
<organism evidence="4 5">
    <name type="scientific">Paenibacillus ginsengarvi</name>
    <dbReference type="NCBI Taxonomy" id="400777"/>
    <lineage>
        <taxon>Bacteria</taxon>
        <taxon>Bacillati</taxon>
        <taxon>Bacillota</taxon>
        <taxon>Bacilli</taxon>
        <taxon>Bacillales</taxon>
        <taxon>Paenibacillaceae</taxon>
        <taxon>Paenibacillus</taxon>
    </lineage>
</organism>
<evidence type="ECO:0000313" key="4">
    <source>
        <dbReference type="EMBL" id="RKN84355.1"/>
    </source>
</evidence>
<dbReference type="Pfam" id="PF00702">
    <property type="entry name" value="Hydrolase"/>
    <property type="match status" value="1"/>
</dbReference>
<dbReference type="NCBIfam" id="TIGR01549">
    <property type="entry name" value="HAD-SF-IA-v1"/>
    <property type="match status" value="1"/>
</dbReference>
<dbReference type="Gene3D" id="3.40.50.1000">
    <property type="entry name" value="HAD superfamily/HAD-like"/>
    <property type="match status" value="1"/>
</dbReference>
<accession>A0A3B0CE31</accession>
<evidence type="ECO:0000256" key="3">
    <source>
        <dbReference type="ARBA" id="ARBA00022842"/>
    </source>
</evidence>
<dbReference type="InterPro" id="IPR036412">
    <property type="entry name" value="HAD-like_sf"/>
</dbReference>
<evidence type="ECO:0000256" key="2">
    <source>
        <dbReference type="ARBA" id="ARBA00022801"/>
    </source>
</evidence>
<dbReference type="GO" id="GO:0016787">
    <property type="term" value="F:hydrolase activity"/>
    <property type="evidence" value="ECO:0007669"/>
    <property type="project" value="UniProtKB-KW"/>
</dbReference>
<dbReference type="PRINTS" id="PR00413">
    <property type="entry name" value="HADHALOGNASE"/>
</dbReference>
<proteinExistence type="predicted"/>
<evidence type="ECO:0000313" key="5">
    <source>
        <dbReference type="Proteomes" id="UP000282311"/>
    </source>
</evidence>
<dbReference type="PANTHER" id="PTHR46470:SF4">
    <property type="entry name" value="5-AMINO-6-(5-PHOSPHO-D-RIBITYLAMINO)URACIL PHOSPHATASE YIGB"/>
    <property type="match status" value="1"/>
</dbReference>
<dbReference type="SFLD" id="SFLDS00003">
    <property type="entry name" value="Haloacid_Dehalogenase"/>
    <property type="match status" value="1"/>
</dbReference>
<dbReference type="RefSeq" id="WP_120747611.1">
    <property type="nucleotide sequence ID" value="NZ_RBAH01000008.1"/>
</dbReference>
<dbReference type="OrthoDB" id="9809962at2"/>
<comment type="cofactor">
    <cofactor evidence="1">
        <name>Mg(2+)</name>
        <dbReference type="ChEBI" id="CHEBI:18420"/>
    </cofactor>
</comment>
<dbReference type="EMBL" id="RBAH01000008">
    <property type="protein sequence ID" value="RKN84355.1"/>
    <property type="molecule type" value="Genomic_DNA"/>
</dbReference>
<dbReference type="InterPro" id="IPR023214">
    <property type="entry name" value="HAD_sf"/>
</dbReference>
<keyword evidence="2 4" id="KW-0378">Hydrolase</keyword>
<dbReference type="PANTHER" id="PTHR46470">
    <property type="entry name" value="N-ACYLNEURAMINATE-9-PHOSPHATASE"/>
    <property type="match status" value="1"/>
</dbReference>
<dbReference type="Gene3D" id="1.20.120.710">
    <property type="entry name" value="Haloacid dehalogenase hydrolase-like domain"/>
    <property type="match status" value="1"/>
</dbReference>
<dbReference type="SFLD" id="SFLDG01129">
    <property type="entry name" value="C1.5:_HAD__Beta-PGM__Phosphata"/>
    <property type="match status" value="1"/>
</dbReference>
<dbReference type="InterPro" id="IPR006439">
    <property type="entry name" value="HAD-SF_hydro_IA"/>
</dbReference>
<dbReference type="NCBIfam" id="TIGR01509">
    <property type="entry name" value="HAD-SF-IA-v3"/>
    <property type="match status" value="1"/>
</dbReference>
<dbReference type="GO" id="GO:0009231">
    <property type="term" value="P:riboflavin biosynthetic process"/>
    <property type="evidence" value="ECO:0007669"/>
    <property type="project" value="TreeGrafter"/>
</dbReference>
<reference evidence="4 5" key="1">
    <citation type="journal article" date="2007" name="Int. J. Syst. Evol. Microbiol.">
        <title>Paenibacillus ginsengarvi sp. nov., isolated from soil from ginseng cultivation.</title>
        <authorList>
            <person name="Yoon M.H."/>
            <person name="Ten L.N."/>
            <person name="Im W.T."/>
        </authorList>
    </citation>
    <scope>NUCLEOTIDE SEQUENCE [LARGE SCALE GENOMIC DNA]</scope>
    <source>
        <strain evidence="4 5">KCTC 13059</strain>
    </source>
</reference>
<dbReference type="SUPFAM" id="SSF56784">
    <property type="entry name" value="HAD-like"/>
    <property type="match status" value="1"/>
</dbReference>
<dbReference type="Proteomes" id="UP000282311">
    <property type="component" value="Unassembled WGS sequence"/>
</dbReference>
<sequence>MLPKAMLLDLDDTIISHDQGIDLQLSWTKACRTHLPDYDDTRIEEVIRSIREQARWYWSDPERHRIGRMDLDRARANIISVALEPFNVHDPKLSERIAVDYDIDRNKAVCPFPGAIETIAHLRSAGTKLALLTNGASAAQRAKIERFQLAPYFDCILIEGEFGAGKPDPSVYLHALEQLSVTKEEAWMVGDNYIWEVVAPQSLGIRSIWVNHKGIEPPTSVIPYRTVRTLSEIQSL</sequence>
<evidence type="ECO:0000256" key="1">
    <source>
        <dbReference type="ARBA" id="ARBA00001946"/>
    </source>
</evidence>